<dbReference type="Gene3D" id="3.90.870.10">
    <property type="entry name" value="DHBP synthase"/>
    <property type="match status" value="1"/>
</dbReference>
<dbReference type="PANTHER" id="PTHR17490:SF16">
    <property type="entry name" value="THREONYLCARBAMOYL-AMP SYNTHASE"/>
    <property type="match status" value="1"/>
</dbReference>
<dbReference type="InterPro" id="IPR006070">
    <property type="entry name" value="Sua5-like_dom"/>
</dbReference>
<evidence type="ECO:0000256" key="3">
    <source>
        <dbReference type="ARBA" id="ARBA00012584"/>
    </source>
</evidence>
<dbReference type="GO" id="GO:0061710">
    <property type="term" value="F:L-threonylcarbamoyladenylate synthase"/>
    <property type="evidence" value="ECO:0007669"/>
    <property type="project" value="UniProtKB-EC"/>
</dbReference>
<dbReference type="PROSITE" id="PS51163">
    <property type="entry name" value="YRDC"/>
    <property type="match status" value="1"/>
</dbReference>
<dbReference type="GO" id="GO:0006450">
    <property type="term" value="P:regulation of translational fidelity"/>
    <property type="evidence" value="ECO:0007669"/>
    <property type="project" value="TreeGrafter"/>
</dbReference>
<keyword evidence="9" id="KW-0067">ATP-binding</keyword>
<evidence type="ECO:0000256" key="11">
    <source>
        <dbReference type="ARBA" id="ARBA00048366"/>
    </source>
</evidence>
<name>A0A9X0LDW9_9ACTN</name>
<comment type="catalytic activity">
    <reaction evidence="11">
        <text>L-threonine + hydrogencarbonate + ATP = L-threonylcarbamoyladenylate + diphosphate + H2O</text>
        <dbReference type="Rhea" id="RHEA:36407"/>
        <dbReference type="ChEBI" id="CHEBI:15377"/>
        <dbReference type="ChEBI" id="CHEBI:17544"/>
        <dbReference type="ChEBI" id="CHEBI:30616"/>
        <dbReference type="ChEBI" id="CHEBI:33019"/>
        <dbReference type="ChEBI" id="CHEBI:57926"/>
        <dbReference type="ChEBI" id="CHEBI:73682"/>
        <dbReference type="EC" id="2.7.7.87"/>
    </reaction>
</comment>
<evidence type="ECO:0000259" key="12">
    <source>
        <dbReference type="PROSITE" id="PS51163"/>
    </source>
</evidence>
<dbReference type="SUPFAM" id="SSF55821">
    <property type="entry name" value="YrdC/RibB"/>
    <property type="match status" value="1"/>
</dbReference>
<evidence type="ECO:0000256" key="8">
    <source>
        <dbReference type="ARBA" id="ARBA00022741"/>
    </source>
</evidence>
<keyword evidence="5" id="KW-0808">Transferase</keyword>
<keyword evidence="8" id="KW-0547">Nucleotide-binding</keyword>
<evidence type="ECO:0000256" key="1">
    <source>
        <dbReference type="ARBA" id="ARBA00004496"/>
    </source>
</evidence>
<dbReference type="OMA" id="SARWHAV"/>
<dbReference type="GO" id="GO:0000049">
    <property type="term" value="F:tRNA binding"/>
    <property type="evidence" value="ECO:0007669"/>
    <property type="project" value="TreeGrafter"/>
</dbReference>
<dbReference type="GO" id="GO:0005524">
    <property type="term" value="F:ATP binding"/>
    <property type="evidence" value="ECO:0007669"/>
    <property type="project" value="UniProtKB-KW"/>
</dbReference>
<dbReference type="AlphaFoldDB" id="A0A9X0LDW9"/>
<evidence type="ECO:0000256" key="4">
    <source>
        <dbReference type="ARBA" id="ARBA00022490"/>
    </source>
</evidence>
<evidence type="ECO:0000256" key="6">
    <source>
        <dbReference type="ARBA" id="ARBA00022694"/>
    </source>
</evidence>
<evidence type="ECO:0000313" key="13">
    <source>
        <dbReference type="EMBL" id="KUJ46479.1"/>
    </source>
</evidence>
<evidence type="ECO:0000256" key="10">
    <source>
        <dbReference type="ARBA" id="ARBA00029774"/>
    </source>
</evidence>
<keyword evidence="4" id="KW-0963">Cytoplasm</keyword>
<dbReference type="InterPro" id="IPR050156">
    <property type="entry name" value="TC-AMP_synthase_SUA5"/>
</dbReference>
<dbReference type="PANTHER" id="PTHR17490">
    <property type="entry name" value="SUA5"/>
    <property type="match status" value="1"/>
</dbReference>
<dbReference type="GO" id="GO:0008033">
    <property type="term" value="P:tRNA processing"/>
    <property type="evidence" value="ECO:0007669"/>
    <property type="project" value="UniProtKB-KW"/>
</dbReference>
<accession>A0A9X0LDW9</accession>
<evidence type="ECO:0000256" key="5">
    <source>
        <dbReference type="ARBA" id="ARBA00022679"/>
    </source>
</evidence>
<comment type="subcellular location">
    <subcellularLocation>
        <location evidence="1">Cytoplasm</location>
    </subcellularLocation>
</comment>
<evidence type="ECO:0000256" key="2">
    <source>
        <dbReference type="ARBA" id="ARBA00007663"/>
    </source>
</evidence>
<evidence type="ECO:0000256" key="7">
    <source>
        <dbReference type="ARBA" id="ARBA00022695"/>
    </source>
</evidence>
<gene>
    <name evidence="13" type="ORF">ADL17_26590</name>
</gene>
<dbReference type="Proteomes" id="UP000053246">
    <property type="component" value="Unassembled WGS sequence"/>
</dbReference>
<keyword evidence="14" id="KW-1185">Reference proteome</keyword>
<protein>
    <recommendedName>
        <fullName evidence="10">L-threonylcarbamoyladenylate synthase</fullName>
        <ecNumber evidence="3">2.7.7.87</ecNumber>
    </recommendedName>
    <alternativeName>
        <fullName evidence="10">L-threonylcarbamoyladenylate synthase</fullName>
    </alternativeName>
</protein>
<comment type="caution">
    <text evidence="13">The sequence shown here is derived from an EMBL/GenBank/DDBJ whole genome shotgun (WGS) entry which is preliminary data.</text>
</comment>
<evidence type="ECO:0000313" key="14">
    <source>
        <dbReference type="Proteomes" id="UP000053246"/>
    </source>
</evidence>
<dbReference type="Pfam" id="PF01300">
    <property type="entry name" value="Sua5_yciO_yrdC"/>
    <property type="match status" value="1"/>
</dbReference>
<comment type="similarity">
    <text evidence="2">Belongs to the SUA5 family.</text>
</comment>
<dbReference type="RefSeq" id="WP_013736035.1">
    <property type="nucleotide sequence ID" value="NZ_LMWI01000002.1"/>
</dbReference>
<dbReference type="EC" id="2.7.7.87" evidence="3"/>
<keyword evidence="6" id="KW-0819">tRNA processing</keyword>
<dbReference type="GO" id="GO:0005737">
    <property type="term" value="C:cytoplasm"/>
    <property type="evidence" value="ECO:0007669"/>
    <property type="project" value="UniProtKB-SubCell"/>
</dbReference>
<reference evidence="13 14" key="1">
    <citation type="submission" date="2015-10" db="EMBL/GenBank/DDBJ databases">
        <authorList>
            <person name="Ju K.-S."/>
            <person name="Doroghazi J.R."/>
            <person name="Metcalf W.W."/>
        </authorList>
    </citation>
    <scope>NUCLEOTIDE SEQUENCE [LARGE SCALE GENOMIC DNA]</scope>
    <source>
        <strain evidence="13 14">NRRL B-24793</strain>
    </source>
</reference>
<keyword evidence="7" id="KW-0548">Nucleotidyltransferase</keyword>
<dbReference type="GO" id="GO:0003725">
    <property type="term" value="F:double-stranded RNA binding"/>
    <property type="evidence" value="ECO:0007669"/>
    <property type="project" value="InterPro"/>
</dbReference>
<dbReference type="EMBL" id="LMWI01000002">
    <property type="protein sequence ID" value="KUJ46479.1"/>
    <property type="molecule type" value="Genomic_DNA"/>
</dbReference>
<proteinExistence type="inferred from homology"/>
<dbReference type="InterPro" id="IPR017945">
    <property type="entry name" value="DHBP_synth_RibB-like_a/b_dom"/>
</dbReference>
<sequence>MSGPDHVFRASDLTPGGSLTTRALSLIVTRLNQGGFVLLPSDTCYSIALVPHNEDSWKFINSLLRRPVDRPVSVAFSGLDQVRGYLELNATALHLVERFTPGPITLVCPANQRAHKFAAKSTGSPDRTLGFRIPDSKIERDVASHARWPITTTAVRDKRDEPVQSFDEALKIVTAAAAAVGSARWHAVEGRDSFYSKHSTVVRVDQSGEVGLIREGDIPFETIRQSTHWLPASDPDGW</sequence>
<feature type="domain" description="YrdC-like" evidence="12">
    <location>
        <begin position="21"/>
        <end position="218"/>
    </location>
</feature>
<organism evidence="13 14">
    <name type="scientific">Micromonospora maris</name>
    <dbReference type="NCBI Taxonomy" id="1003110"/>
    <lineage>
        <taxon>Bacteria</taxon>
        <taxon>Bacillati</taxon>
        <taxon>Actinomycetota</taxon>
        <taxon>Actinomycetes</taxon>
        <taxon>Micromonosporales</taxon>
        <taxon>Micromonosporaceae</taxon>
        <taxon>Micromonospora</taxon>
    </lineage>
</organism>
<evidence type="ECO:0000256" key="9">
    <source>
        <dbReference type="ARBA" id="ARBA00022840"/>
    </source>
</evidence>